<dbReference type="PROSITE" id="PS51257">
    <property type="entry name" value="PROKAR_LIPOPROTEIN"/>
    <property type="match status" value="1"/>
</dbReference>
<evidence type="ECO:0008006" key="4">
    <source>
        <dbReference type="Google" id="ProtNLM"/>
    </source>
</evidence>
<dbReference type="Proteomes" id="UP000266178">
    <property type="component" value="Unassembled WGS sequence"/>
</dbReference>
<sequence>MVKQRWSLLLVLVLAACSKPTSMGGDPNPPLGGATASEADLKTATQSYDASASTVRDGSNGEIASYFSTLQAPFTLRLADFLGLPDFFSQVGGLLGAQGVAAQVSATLPRGNWDCTSGACLQSAGDDYDVKWKTPGGKYAELYLDWNGSSSGVALATVTGHLLQDPSSTLEVPTKLIGKLTLADDASGKNLQTLMTLNRNVSYPKSSCVSNSYVIDVPDSQRLVVSLKRADGSTLLNVRNFETTVTSNTLTTKGDLTANSAGKTINAKWDLSTNGTVLRGRCGEYGGIIASNLSGTVSTDNGTHALAFAVVANKFTTNPSSIVFADSTLTVDGQTVKFSGSTEDTNKDGYIGDNLTLSFAGGQTLKLAEYLKKYHPKK</sequence>
<evidence type="ECO:0000256" key="1">
    <source>
        <dbReference type="SAM" id="SignalP"/>
    </source>
</evidence>
<gene>
    <name evidence="2" type="ORF">Mgrana_00881</name>
</gene>
<evidence type="ECO:0000313" key="3">
    <source>
        <dbReference type="Proteomes" id="UP000266178"/>
    </source>
</evidence>
<dbReference type="RefSeq" id="WP_147021121.1">
    <property type="nucleotide sequence ID" value="NZ_BJXM01000004.1"/>
</dbReference>
<comment type="caution">
    <text evidence="2">The sequence shown here is derived from an EMBL/GenBank/DDBJ whole genome shotgun (WGS) entry which is preliminary data.</text>
</comment>
<feature type="signal peptide" evidence="1">
    <location>
        <begin position="1"/>
        <end position="24"/>
    </location>
</feature>
<dbReference type="EMBL" id="QWLB01000008">
    <property type="protein sequence ID" value="RIH93254.1"/>
    <property type="molecule type" value="Genomic_DNA"/>
</dbReference>
<keyword evidence="3" id="KW-1185">Reference proteome</keyword>
<feature type="chain" id="PRO_5017212362" description="Lipoprotein" evidence="1">
    <location>
        <begin position="25"/>
        <end position="378"/>
    </location>
</feature>
<reference evidence="2 3" key="1">
    <citation type="submission" date="2018-08" db="EMBL/GenBank/DDBJ databases">
        <title>Meiothermus granaticius genome AF-68 sequencing project.</title>
        <authorList>
            <person name="Da Costa M.S."/>
            <person name="Albuquerque L."/>
            <person name="Raposo P."/>
            <person name="Froufe H.J.C."/>
            <person name="Barroso C.S."/>
            <person name="Egas C."/>
        </authorList>
    </citation>
    <scope>NUCLEOTIDE SEQUENCE [LARGE SCALE GENOMIC DNA]</scope>
    <source>
        <strain evidence="2 3">AF-68</strain>
    </source>
</reference>
<proteinExistence type="predicted"/>
<dbReference type="AlphaFoldDB" id="A0A399F9C9"/>
<keyword evidence="1" id="KW-0732">Signal</keyword>
<evidence type="ECO:0000313" key="2">
    <source>
        <dbReference type="EMBL" id="RIH93254.1"/>
    </source>
</evidence>
<organism evidence="2 3">
    <name type="scientific">Meiothermus granaticius NBRC 107808</name>
    <dbReference type="NCBI Taxonomy" id="1227551"/>
    <lineage>
        <taxon>Bacteria</taxon>
        <taxon>Thermotogati</taxon>
        <taxon>Deinococcota</taxon>
        <taxon>Deinococci</taxon>
        <taxon>Thermales</taxon>
        <taxon>Thermaceae</taxon>
        <taxon>Meiothermus</taxon>
    </lineage>
</organism>
<accession>A0A399F9C9</accession>
<protein>
    <recommendedName>
        <fullName evidence="4">Lipoprotein</fullName>
    </recommendedName>
</protein>
<name>A0A399F9C9_9DEIN</name>